<evidence type="ECO:0000256" key="3">
    <source>
        <dbReference type="ARBA" id="ARBA00022989"/>
    </source>
</evidence>
<proteinExistence type="predicted"/>
<dbReference type="EMBL" id="BGPR01023408">
    <property type="protein sequence ID" value="GBN90567.1"/>
    <property type="molecule type" value="Genomic_DNA"/>
</dbReference>
<protein>
    <recommendedName>
        <fullName evidence="6">EamA domain-containing protein</fullName>
    </recommendedName>
</protein>
<keyword evidence="3 5" id="KW-1133">Transmembrane helix</keyword>
<dbReference type="PANTHER" id="PTHR22911">
    <property type="entry name" value="ACYL-MALONYL CONDENSING ENZYME-RELATED"/>
    <property type="match status" value="1"/>
</dbReference>
<dbReference type="Pfam" id="PF00892">
    <property type="entry name" value="EamA"/>
    <property type="match status" value="1"/>
</dbReference>
<feature type="transmembrane region" description="Helical" evidence="5">
    <location>
        <begin position="305"/>
        <end position="324"/>
    </location>
</feature>
<feature type="transmembrane region" description="Helical" evidence="5">
    <location>
        <begin position="272"/>
        <end position="293"/>
    </location>
</feature>
<name>A0A4Y2SQU1_ARAVE</name>
<dbReference type="EMBL" id="BGPR01023412">
    <property type="protein sequence ID" value="GBN90573.1"/>
    <property type="molecule type" value="Genomic_DNA"/>
</dbReference>
<feature type="transmembrane region" description="Helical" evidence="5">
    <location>
        <begin position="155"/>
        <end position="177"/>
    </location>
</feature>
<evidence type="ECO:0000256" key="5">
    <source>
        <dbReference type="SAM" id="Phobius"/>
    </source>
</evidence>
<feature type="transmembrane region" description="Helical" evidence="5">
    <location>
        <begin position="331"/>
        <end position="354"/>
    </location>
</feature>
<feature type="transmembrane region" description="Helical" evidence="5">
    <location>
        <begin position="183"/>
        <end position="202"/>
    </location>
</feature>
<evidence type="ECO:0000313" key="7">
    <source>
        <dbReference type="EMBL" id="GBN90567.1"/>
    </source>
</evidence>
<dbReference type="PANTHER" id="PTHR22911:SF6">
    <property type="entry name" value="SOLUTE CARRIER FAMILY 35 MEMBER G1"/>
    <property type="match status" value="1"/>
</dbReference>
<reference evidence="7 9" key="1">
    <citation type="journal article" date="2019" name="Sci. Rep.">
        <title>Orb-weaving spider Araneus ventricosus genome elucidates the spidroin gene catalogue.</title>
        <authorList>
            <person name="Kono N."/>
            <person name="Nakamura H."/>
            <person name="Ohtoshi R."/>
            <person name="Moran D.A.P."/>
            <person name="Shinohara A."/>
            <person name="Yoshida Y."/>
            <person name="Fujiwara M."/>
            <person name="Mori M."/>
            <person name="Tomita M."/>
            <person name="Arakawa K."/>
        </authorList>
    </citation>
    <scope>NUCLEOTIDE SEQUENCE [LARGE SCALE GENOMIC DNA]</scope>
</reference>
<dbReference type="AlphaFoldDB" id="A0A4Y2SQU1"/>
<feature type="domain" description="EamA" evidence="6">
    <location>
        <begin position="95"/>
        <end position="224"/>
    </location>
</feature>
<evidence type="ECO:0000259" key="6">
    <source>
        <dbReference type="Pfam" id="PF00892"/>
    </source>
</evidence>
<gene>
    <name evidence="7" type="ORF">AVEN_222013_1</name>
    <name evidence="8" type="ORF">AVEN_247515_1</name>
</gene>
<comment type="caution">
    <text evidence="7">The sequence shown here is derived from an EMBL/GenBank/DDBJ whole genome shotgun (WGS) entry which is preliminary data.</text>
</comment>
<dbReference type="InterPro" id="IPR037185">
    <property type="entry name" value="EmrE-like"/>
</dbReference>
<feature type="transmembrane region" description="Helical" evidence="5">
    <location>
        <begin position="96"/>
        <end position="114"/>
    </location>
</feature>
<comment type="subcellular location">
    <subcellularLocation>
        <location evidence="1">Membrane</location>
        <topology evidence="1">Multi-pass membrane protein</topology>
    </subcellularLocation>
</comment>
<dbReference type="SUPFAM" id="SSF103481">
    <property type="entry name" value="Multidrug resistance efflux transporter EmrE"/>
    <property type="match status" value="1"/>
</dbReference>
<organism evidence="7 9">
    <name type="scientific">Araneus ventricosus</name>
    <name type="common">Orbweaver spider</name>
    <name type="synonym">Epeira ventricosa</name>
    <dbReference type="NCBI Taxonomy" id="182803"/>
    <lineage>
        <taxon>Eukaryota</taxon>
        <taxon>Metazoa</taxon>
        <taxon>Ecdysozoa</taxon>
        <taxon>Arthropoda</taxon>
        <taxon>Chelicerata</taxon>
        <taxon>Arachnida</taxon>
        <taxon>Araneae</taxon>
        <taxon>Araneomorphae</taxon>
        <taxon>Entelegynae</taxon>
        <taxon>Araneoidea</taxon>
        <taxon>Araneidae</taxon>
        <taxon>Araneus</taxon>
    </lineage>
</organism>
<evidence type="ECO:0000313" key="8">
    <source>
        <dbReference type="EMBL" id="GBN90573.1"/>
    </source>
</evidence>
<dbReference type="InterPro" id="IPR000620">
    <property type="entry name" value="EamA_dom"/>
</dbReference>
<accession>A0A4Y2SQU1</accession>
<feature type="transmembrane region" description="Helical" evidence="5">
    <location>
        <begin position="209"/>
        <end position="228"/>
    </location>
</feature>
<sequence length="385" mass="42618">MRMDHAAVKMKEVKTTKIFTFSHGRVSFQKTQNALISFEALEKVFQNHFRELTTAAQAPTPHASSMHIRSKSFQLWPEISDAKEKAKKRNWSDLKGFFFAVFSGVCSLLTAIIIKKMSLHPAQSALYRFIGSLAMVIPSTVKCKENPFGPKGLRLILLFAGLFGAGSLFSSLLAIGYLPIGEAFVIFATTPVFVTVAGHLFLKEFCDIFHAFLLIFSIIGIIFCSKLPSRMIAKDTSYSIDNLYGLLAALLSVSCRTGQMIFIRKAKQVPHIISTFACCWAGVMESSLLMPLFTEVKLHGCRMEWVGIIMVGFLGFLDQAFMSVAIHCEFVAIVSTTRCAVNIALSFLVQIFLFHDKIDYFSAIGAVLIAFSVVSLGLRKLLSSA</sequence>
<keyword evidence="4 5" id="KW-0472">Membrane</keyword>
<keyword evidence="9" id="KW-1185">Reference proteome</keyword>
<feature type="transmembrane region" description="Helical" evidence="5">
    <location>
        <begin position="360"/>
        <end position="378"/>
    </location>
</feature>
<evidence type="ECO:0000313" key="9">
    <source>
        <dbReference type="Proteomes" id="UP000499080"/>
    </source>
</evidence>
<evidence type="ECO:0000256" key="2">
    <source>
        <dbReference type="ARBA" id="ARBA00022692"/>
    </source>
</evidence>
<dbReference type="Proteomes" id="UP000499080">
    <property type="component" value="Unassembled WGS sequence"/>
</dbReference>
<dbReference type="GO" id="GO:0016020">
    <property type="term" value="C:membrane"/>
    <property type="evidence" value="ECO:0007669"/>
    <property type="project" value="UniProtKB-SubCell"/>
</dbReference>
<feature type="transmembrane region" description="Helical" evidence="5">
    <location>
        <begin position="243"/>
        <end position="263"/>
    </location>
</feature>
<evidence type="ECO:0000256" key="4">
    <source>
        <dbReference type="ARBA" id="ARBA00023136"/>
    </source>
</evidence>
<keyword evidence="2 5" id="KW-0812">Transmembrane</keyword>
<evidence type="ECO:0000256" key="1">
    <source>
        <dbReference type="ARBA" id="ARBA00004141"/>
    </source>
</evidence>